<gene>
    <name evidence="2" type="ORF">CBI38_02795</name>
</gene>
<name>A0A2S2BPX1_9NOCA</name>
<accession>A0A2S2BPX1</accession>
<dbReference type="InterPro" id="IPR029058">
    <property type="entry name" value="AB_hydrolase_fold"/>
</dbReference>
<dbReference type="SUPFAM" id="SSF53474">
    <property type="entry name" value="alpha/beta-Hydrolases"/>
    <property type="match status" value="1"/>
</dbReference>
<feature type="compositionally biased region" description="Low complexity" evidence="1">
    <location>
        <begin position="86"/>
        <end position="120"/>
    </location>
</feature>
<evidence type="ECO:0000313" key="3">
    <source>
        <dbReference type="Proteomes" id="UP000245711"/>
    </source>
</evidence>
<sequence>MGCTVYPNQVGDIDVVVNNLPDERVVLVAHDASGPPAIDWALRNPERVEELVLLNTYYEWTIGLRRATCHRAVLDSRAQRDRPIARRPSPVARRPSAVGDATRPRAAPLPLPGGLIHPRR</sequence>
<feature type="region of interest" description="Disordered" evidence="1">
    <location>
        <begin position="77"/>
        <end position="120"/>
    </location>
</feature>
<dbReference type="EMBL" id="CP021354">
    <property type="protein sequence ID" value="AWK70655.1"/>
    <property type="molecule type" value="Genomic_DNA"/>
</dbReference>
<keyword evidence="3" id="KW-1185">Reference proteome</keyword>
<dbReference type="AlphaFoldDB" id="A0A2S2BPX1"/>
<protein>
    <submittedName>
        <fullName evidence="2">Uncharacterized protein</fullName>
    </submittedName>
</protein>
<organism evidence="2 3">
    <name type="scientific">Rhodococcus oxybenzonivorans</name>
    <dbReference type="NCBI Taxonomy" id="1990687"/>
    <lineage>
        <taxon>Bacteria</taxon>
        <taxon>Bacillati</taxon>
        <taxon>Actinomycetota</taxon>
        <taxon>Actinomycetes</taxon>
        <taxon>Mycobacteriales</taxon>
        <taxon>Nocardiaceae</taxon>
        <taxon>Rhodococcus</taxon>
    </lineage>
</organism>
<dbReference type="Gene3D" id="3.40.50.1820">
    <property type="entry name" value="alpha/beta hydrolase"/>
    <property type="match status" value="1"/>
</dbReference>
<evidence type="ECO:0000256" key="1">
    <source>
        <dbReference type="SAM" id="MobiDB-lite"/>
    </source>
</evidence>
<dbReference type="Proteomes" id="UP000245711">
    <property type="component" value="Chromosome"/>
</dbReference>
<evidence type="ECO:0000313" key="2">
    <source>
        <dbReference type="EMBL" id="AWK70655.1"/>
    </source>
</evidence>
<proteinExistence type="predicted"/>
<reference evidence="2 3" key="1">
    <citation type="submission" date="2017-05" db="EMBL/GenBank/DDBJ databases">
        <title>Isolation of Rhodococcus sp. S2-17 biodegrading of BP-3.</title>
        <authorList>
            <person name="Lee Y."/>
            <person name="Kim K.H."/>
            <person name="Chun B.H."/>
            <person name="Jung H.S."/>
            <person name="Jeon C.O."/>
        </authorList>
    </citation>
    <scope>NUCLEOTIDE SEQUENCE [LARGE SCALE GENOMIC DNA]</scope>
    <source>
        <strain evidence="2 3">S2-17</strain>
    </source>
</reference>
<dbReference type="KEGG" id="roz:CBI38_02795"/>